<dbReference type="Pfam" id="PF05683">
    <property type="entry name" value="Fumerase_C"/>
    <property type="match status" value="1"/>
</dbReference>
<dbReference type="Proteomes" id="UP000007490">
    <property type="component" value="Chromosome"/>
</dbReference>
<dbReference type="STRING" id="877455.Metbo_0382"/>
<dbReference type="Gene3D" id="3.20.130.10">
    <property type="entry name" value="Fe-S hydro-lyase, tartrate dehydratase beta-type, catalytic domain"/>
    <property type="match status" value="1"/>
</dbReference>
<name>F0T912_METLA</name>
<dbReference type="PANTHER" id="PTHR43351">
    <property type="entry name" value="L(+)-TARTRATE DEHYDRATASE SUBUNIT BETA"/>
    <property type="match status" value="1"/>
</dbReference>
<evidence type="ECO:0000313" key="5">
    <source>
        <dbReference type="Proteomes" id="UP000007490"/>
    </source>
</evidence>
<proteinExistence type="inferred from homology"/>
<keyword evidence="2 4" id="KW-0456">Lyase</keyword>
<evidence type="ECO:0000259" key="3">
    <source>
        <dbReference type="Pfam" id="PF05683"/>
    </source>
</evidence>
<dbReference type="InterPro" id="IPR004647">
    <property type="entry name" value="Fe-S_hydro-lyase_TtdB-typ_cat"/>
</dbReference>
<reference evidence="5" key="1">
    <citation type="submission" date="2011-02" db="EMBL/GenBank/DDBJ databases">
        <title>Complete sequence of Methanobacterium sp. AL-21.</title>
        <authorList>
            <consortium name="US DOE Joint Genome Institute"/>
            <person name="Lucas S."/>
            <person name="Copeland A."/>
            <person name="Lapidus A."/>
            <person name="Cheng J.-F."/>
            <person name="Goodwin L."/>
            <person name="Pitluck S."/>
            <person name="Chertkov O."/>
            <person name="Detter J.C."/>
            <person name="Han C."/>
            <person name="Tapia R."/>
            <person name="Land M."/>
            <person name="Hauser L."/>
            <person name="Kyrpides N."/>
            <person name="Ivanova N."/>
            <person name="Mikhailova N."/>
            <person name="Pagani I."/>
            <person name="Cadillo-Quiroz H."/>
            <person name="Imachi H."/>
            <person name="Zinder S."/>
            <person name="Liu W."/>
            <person name="Woyke T."/>
        </authorList>
    </citation>
    <scope>NUCLEOTIDE SEQUENCE [LARGE SCALE GENOMIC DNA]</scope>
    <source>
        <strain evidence="5">AL-21</strain>
    </source>
</reference>
<accession>F0T912</accession>
<feature type="domain" description="Fe-S hydro-lyase tartrate dehydratase beta-type catalytic" evidence="3">
    <location>
        <begin position="4"/>
        <end position="166"/>
    </location>
</feature>
<reference evidence="4 5" key="2">
    <citation type="journal article" date="2014" name="Int. J. Syst. Evol. Microbiol.">
        <title>Methanobacterium paludis sp. nov. and a novel strain of Methanobacterium lacus isolated from northern peatlands.</title>
        <authorList>
            <person name="Cadillo-Quiroz H."/>
            <person name="Brauer S.L."/>
            <person name="Goodson N."/>
            <person name="Yavitt J.B."/>
            <person name="Zinder S.H."/>
        </authorList>
    </citation>
    <scope>NUCLEOTIDE SEQUENCE [LARGE SCALE GENOMIC DNA]</scope>
    <source>
        <strain evidence="4 5">AL-21</strain>
    </source>
</reference>
<dbReference type="OrthoDB" id="77051at2157"/>
<evidence type="ECO:0000256" key="2">
    <source>
        <dbReference type="ARBA" id="ARBA00023239"/>
    </source>
</evidence>
<organism evidence="4 5">
    <name type="scientific">Methanobacterium lacus (strain AL-21)</name>
    <dbReference type="NCBI Taxonomy" id="877455"/>
    <lineage>
        <taxon>Archaea</taxon>
        <taxon>Methanobacteriati</taxon>
        <taxon>Methanobacteriota</taxon>
        <taxon>Methanomada group</taxon>
        <taxon>Methanobacteria</taxon>
        <taxon>Methanobacteriales</taxon>
        <taxon>Methanobacteriaceae</taxon>
        <taxon>Methanobacterium</taxon>
    </lineage>
</organism>
<keyword evidence="5" id="KW-1185">Reference proteome</keyword>
<comment type="similarity">
    <text evidence="1">Belongs to the class-I fumarase family.</text>
</comment>
<dbReference type="EMBL" id="CP002551">
    <property type="protein sequence ID" value="ADZ08634.1"/>
    <property type="molecule type" value="Genomic_DNA"/>
</dbReference>
<dbReference type="SUPFAM" id="SSF117457">
    <property type="entry name" value="FumA C-terminal domain-like"/>
    <property type="match status" value="1"/>
</dbReference>
<protein>
    <submittedName>
        <fullName evidence="4">Fe-S type hydro-lyase tartrate/fumarate beta region</fullName>
    </submittedName>
</protein>
<dbReference type="KEGG" id="mel:Metbo_0382"/>
<evidence type="ECO:0000256" key="1">
    <source>
        <dbReference type="ARBA" id="ARBA00008876"/>
    </source>
</evidence>
<gene>
    <name evidence="4" type="ordered locus">Metbo_0382</name>
</gene>
<dbReference type="PANTHER" id="PTHR43351:SF2">
    <property type="entry name" value="L(+)-TARTRATE DEHYDRATASE SUBUNIT BETA-RELATED"/>
    <property type="match status" value="1"/>
</dbReference>
<dbReference type="AlphaFoldDB" id="F0T912"/>
<dbReference type="eggNOG" id="arCOG04406">
    <property type="taxonomic scope" value="Archaea"/>
</dbReference>
<dbReference type="GeneID" id="10276819"/>
<evidence type="ECO:0000313" key="4">
    <source>
        <dbReference type="EMBL" id="ADZ08634.1"/>
    </source>
</evidence>
<dbReference type="RefSeq" id="WP_013643985.1">
    <property type="nucleotide sequence ID" value="NC_015216.1"/>
</dbReference>
<dbReference type="HOGENOM" id="CLU_098588_2_0_2"/>
<dbReference type="GO" id="GO:0016836">
    <property type="term" value="F:hydro-lyase activity"/>
    <property type="evidence" value="ECO:0007669"/>
    <property type="project" value="InterPro"/>
</dbReference>
<sequence length="167" mass="17927">MKDVVELRTPITLKNIREIVVGDWLELSGVILTGRDAALPKLVSSIKNGQPAVNIQGMVIMHTAVSDAGISPTTSNKEEIEESIPFLSQEGVRIHLGKGALSEKTVDALNQFNSIYAVTPPAAALLTSKVKNRKVAAFEEEGMEAIHALEVSRLPCIVASAHGKTIY</sequence>
<dbReference type="InterPro" id="IPR036660">
    <property type="entry name" value="Fe-S_hydroAse_TtdB_cat_sf"/>
</dbReference>